<protein>
    <submittedName>
        <fullName evidence="1">Uncharacterized protein</fullName>
    </submittedName>
</protein>
<dbReference type="EMBL" id="AP013057">
    <property type="protein sequence ID" value="BAN16824.1"/>
    <property type="molecule type" value="Genomic_DNA"/>
</dbReference>
<organism evidence="1 2">
    <name type="scientific">Edwardsiella phage PEi21</name>
    <dbReference type="NCBI Taxonomy" id="1325372"/>
    <lineage>
        <taxon>Viruses</taxon>
        <taxon>Duplodnaviria</taxon>
        <taxon>Heunggongvirae</taxon>
        <taxon>Uroviricota</taxon>
        <taxon>Caudoviricetes</taxon>
        <taxon>Yokohamavirus</taxon>
        <taxon>Yokohamavirus PEi21</taxon>
    </lineage>
</organism>
<dbReference type="RefSeq" id="YP_008869227.1">
    <property type="nucleotide sequence ID" value="NC_021342.2"/>
</dbReference>
<evidence type="ECO:0000313" key="1">
    <source>
        <dbReference type="EMBL" id="BAN16824.1"/>
    </source>
</evidence>
<keyword evidence="2" id="KW-1185">Reference proteome</keyword>
<name>N0DQP3_9CAUD</name>
<sequence length="45" mass="5271">MWFTPSGYAVRLLDWCYTPCSSYGGVEAIRKMQHLWTRTFKVGVQ</sequence>
<dbReference type="KEGG" id="vg:16212543"/>
<reference evidence="1 2" key="1">
    <citation type="journal article" date="2014" name="Genome Announc.">
        <title>Complete Genome Sequence of the Edwardsiella ictaluri-Specific Bacteriophage PEi21, Isolated from River Water in Japan.</title>
        <authorList>
            <person name="Yasuike M."/>
            <person name="Kai W."/>
            <person name="Nakamura Y."/>
            <person name="Fujiwara A."/>
            <person name="Kawato Y."/>
            <person name="Hassan E.S."/>
            <person name="Mahmoud M.M."/>
            <person name="Nagai S."/>
            <person name="Kobayashi T."/>
            <person name="Ototake M."/>
            <person name="Nakai T."/>
        </authorList>
    </citation>
    <scope>NUCLEOTIDE SEQUENCE [LARGE SCALE GENOMIC DNA]</scope>
</reference>
<dbReference type="Proteomes" id="UP000012997">
    <property type="component" value="Segment"/>
</dbReference>
<dbReference type="GeneID" id="16212543"/>
<evidence type="ECO:0000313" key="2">
    <source>
        <dbReference type="Proteomes" id="UP000012997"/>
    </source>
</evidence>
<proteinExistence type="predicted"/>
<accession>N0DQP3</accession>